<dbReference type="Proteomes" id="UP000694580">
    <property type="component" value="Unplaced"/>
</dbReference>
<evidence type="ECO:0000256" key="8">
    <source>
        <dbReference type="RuleBase" id="RU000304"/>
    </source>
</evidence>
<keyword evidence="3 8" id="KW-0723">Serine/threonine-protein kinase</keyword>
<keyword evidence="6 7" id="KW-0067">ATP-binding</keyword>
<evidence type="ECO:0000256" key="5">
    <source>
        <dbReference type="ARBA" id="ARBA00022777"/>
    </source>
</evidence>
<evidence type="ECO:0000256" key="1">
    <source>
        <dbReference type="ARBA" id="ARBA00008874"/>
    </source>
</evidence>
<dbReference type="SUPFAM" id="SSF56112">
    <property type="entry name" value="Protein kinase-like (PK-like)"/>
    <property type="match status" value="1"/>
</dbReference>
<dbReference type="PROSITE" id="PS00107">
    <property type="entry name" value="PROTEIN_KINASE_ATP"/>
    <property type="match status" value="1"/>
</dbReference>
<dbReference type="Gene3D" id="1.10.510.10">
    <property type="entry name" value="Transferase(Phosphotransferase) domain 1"/>
    <property type="match status" value="1"/>
</dbReference>
<dbReference type="GO" id="GO:0008349">
    <property type="term" value="F:MAP kinase kinase kinase kinase activity"/>
    <property type="evidence" value="ECO:0007669"/>
    <property type="project" value="TreeGrafter"/>
</dbReference>
<keyword evidence="11" id="KW-1185">Reference proteome</keyword>
<proteinExistence type="inferred from homology"/>
<accession>A0AAY4DZ99</accession>
<evidence type="ECO:0000256" key="6">
    <source>
        <dbReference type="ARBA" id="ARBA00022840"/>
    </source>
</evidence>
<dbReference type="InterPro" id="IPR000719">
    <property type="entry name" value="Prot_kinase_dom"/>
</dbReference>
<reference evidence="10" key="1">
    <citation type="submission" date="2025-08" db="UniProtKB">
        <authorList>
            <consortium name="Ensembl"/>
        </authorList>
    </citation>
    <scope>IDENTIFICATION</scope>
</reference>
<dbReference type="FunFam" id="1.10.510.10:FF:000571">
    <property type="entry name" value="Maternal embryonic leucine zipper kinase"/>
    <property type="match status" value="1"/>
</dbReference>
<evidence type="ECO:0000256" key="3">
    <source>
        <dbReference type="ARBA" id="ARBA00022527"/>
    </source>
</evidence>
<dbReference type="AlphaFoldDB" id="A0AAY4DZ99"/>
<evidence type="ECO:0000256" key="7">
    <source>
        <dbReference type="PROSITE-ProRule" id="PRU10141"/>
    </source>
</evidence>
<reference evidence="10" key="2">
    <citation type="submission" date="2025-09" db="UniProtKB">
        <authorList>
            <consortium name="Ensembl"/>
        </authorList>
    </citation>
    <scope>IDENTIFICATION</scope>
</reference>
<protein>
    <recommendedName>
        <fullName evidence="2">non-specific serine/threonine protein kinase</fullName>
        <ecNumber evidence="2">2.7.11.1</ecNumber>
    </recommendedName>
</protein>
<dbReference type="InterPro" id="IPR011009">
    <property type="entry name" value="Kinase-like_dom_sf"/>
</dbReference>
<dbReference type="InterPro" id="IPR008271">
    <property type="entry name" value="Ser/Thr_kinase_AS"/>
</dbReference>
<dbReference type="PANTHER" id="PTHR48012:SF18">
    <property type="entry name" value="HAPPYHOUR, ISOFORM A"/>
    <property type="match status" value="1"/>
</dbReference>
<dbReference type="GO" id="GO:0005737">
    <property type="term" value="C:cytoplasm"/>
    <property type="evidence" value="ECO:0007669"/>
    <property type="project" value="TreeGrafter"/>
</dbReference>
<comment type="similarity">
    <text evidence="1">Belongs to the protein kinase superfamily. STE Ser/Thr protein kinase family. STE20 subfamily.</text>
</comment>
<name>A0AAY4DZ99_9TELE</name>
<feature type="binding site" evidence="7">
    <location>
        <position position="66"/>
    </location>
    <ligand>
        <name>ATP</name>
        <dbReference type="ChEBI" id="CHEBI:30616"/>
    </ligand>
</feature>
<evidence type="ECO:0000313" key="11">
    <source>
        <dbReference type="Proteomes" id="UP000694580"/>
    </source>
</evidence>
<dbReference type="PANTHER" id="PTHR48012">
    <property type="entry name" value="STERILE20-LIKE KINASE, ISOFORM B-RELATED"/>
    <property type="match status" value="1"/>
</dbReference>
<dbReference type="PROSITE" id="PS00108">
    <property type="entry name" value="PROTEIN_KINASE_ST"/>
    <property type="match status" value="1"/>
</dbReference>
<dbReference type="InterPro" id="IPR050629">
    <property type="entry name" value="STE20/SPS1-PAK"/>
</dbReference>
<dbReference type="GO" id="GO:0005524">
    <property type="term" value="F:ATP binding"/>
    <property type="evidence" value="ECO:0007669"/>
    <property type="project" value="UniProtKB-UniRule"/>
</dbReference>
<organism evidence="10 11">
    <name type="scientific">Denticeps clupeoides</name>
    <name type="common">denticle herring</name>
    <dbReference type="NCBI Taxonomy" id="299321"/>
    <lineage>
        <taxon>Eukaryota</taxon>
        <taxon>Metazoa</taxon>
        <taxon>Chordata</taxon>
        <taxon>Craniata</taxon>
        <taxon>Vertebrata</taxon>
        <taxon>Euteleostomi</taxon>
        <taxon>Actinopterygii</taxon>
        <taxon>Neopterygii</taxon>
        <taxon>Teleostei</taxon>
        <taxon>Clupei</taxon>
        <taxon>Clupeiformes</taxon>
        <taxon>Denticipitoidei</taxon>
        <taxon>Denticipitidae</taxon>
        <taxon>Denticeps</taxon>
    </lineage>
</organism>
<evidence type="ECO:0000259" key="9">
    <source>
        <dbReference type="PROSITE" id="PS50011"/>
    </source>
</evidence>
<keyword evidence="4 7" id="KW-0547">Nucleotide-binding</keyword>
<evidence type="ECO:0000256" key="4">
    <source>
        <dbReference type="ARBA" id="ARBA00022741"/>
    </source>
</evidence>
<evidence type="ECO:0000313" key="10">
    <source>
        <dbReference type="Ensembl" id="ENSDCDP00010050650.1"/>
    </source>
</evidence>
<sequence>MFTLPTGPQDQLLDEDQHEQPVTVGRSLKFENPYEDYKILKCIGVGAFGKVHKARNLKTGHLVAIKIQDCTNDNLMDLLQECMLQERFNHQNIPKVMDKYYWEQKLYICMELCEGGDLDNIYMSTGSLKESQIAFVAKEVLETLLYLNQKGYVHRDIKPNNILLTDAGEVRLVDFGLMSRIQKEKPEFIVGTPAYMAPESVLEDLSGDYDERCDVWSLGITLLELAEGKLPLVLTSSNSLYEYWEQKQRVPHLRKRDKWSPAFHRFLKDALTLDPAMRPSVELLLQHEFVRNVEHEPSPLKRCLRRSKFLGSIRKFF</sequence>
<feature type="domain" description="Protein kinase" evidence="9">
    <location>
        <begin position="37"/>
        <end position="290"/>
    </location>
</feature>
<dbReference type="SMART" id="SM00220">
    <property type="entry name" value="S_TKc"/>
    <property type="match status" value="1"/>
</dbReference>
<keyword evidence="5" id="KW-0808">Transferase</keyword>
<dbReference type="EC" id="2.7.11.1" evidence="2"/>
<evidence type="ECO:0000256" key="2">
    <source>
        <dbReference type="ARBA" id="ARBA00012513"/>
    </source>
</evidence>
<dbReference type="GeneTree" id="ENSGT00940000168878"/>
<dbReference type="InterPro" id="IPR017441">
    <property type="entry name" value="Protein_kinase_ATP_BS"/>
</dbReference>
<dbReference type="Pfam" id="PF00069">
    <property type="entry name" value="Pkinase"/>
    <property type="match status" value="1"/>
</dbReference>
<dbReference type="PROSITE" id="PS50011">
    <property type="entry name" value="PROTEIN_KINASE_DOM"/>
    <property type="match status" value="1"/>
</dbReference>
<keyword evidence="5" id="KW-0418">Kinase</keyword>
<dbReference type="Ensembl" id="ENSDCDT00010061075.1">
    <property type="protein sequence ID" value="ENSDCDP00010050650.1"/>
    <property type="gene ID" value="ENSDCDG00010029985.1"/>
</dbReference>